<dbReference type="Gene3D" id="3.30.70.240">
    <property type="match status" value="1"/>
</dbReference>
<evidence type="ECO:0000256" key="5">
    <source>
        <dbReference type="ARBA" id="ARBA00022759"/>
    </source>
</evidence>
<evidence type="ECO:0000256" key="10">
    <source>
        <dbReference type="SAM" id="MobiDB-lite"/>
    </source>
</evidence>
<dbReference type="CDD" id="cd09725">
    <property type="entry name" value="Cas2_I_II_III"/>
    <property type="match status" value="1"/>
</dbReference>
<evidence type="ECO:0000256" key="7">
    <source>
        <dbReference type="ARBA" id="ARBA00022842"/>
    </source>
</evidence>
<evidence type="ECO:0000256" key="1">
    <source>
        <dbReference type="ARBA" id="ARBA00001946"/>
    </source>
</evidence>
<dbReference type="GO" id="GO:0051607">
    <property type="term" value="P:defense response to virus"/>
    <property type="evidence" value="ECO:0007669"/>
    <property type="project" value="UniProtKB-UniRule"/>
</dbReference>
<sequence>MENPVNDRPRKPWKAERPGAALGRSEPGPAHLLAIFDVSDDRARRKLTELCKDYGLTRFQWSAFEGQLTRNRREELFDRGKRLLDDAVGGGRFFIVGIGAREQAESLRLDTPGRPAPAPKEGP</sequence>
<dbReference type="GO" id="GO:0016787">
    <property type="term" value="F:hydrolase activity"/>
    <property type="evidence" value="ECO:0007669"/>
    <property type="project" value="UniProtKB-KW"/>
</dbReference>
<dbReference type="SUPFAM" id="SSF143430">
    <property type="entry name" value="TTP0101/SSO1404-like"/>
    <property type="match status" value="1"/>
</dbReference>
<dbReference type="PANTHER" id="PTHR34405:SF3">
    <property type="entry name" value="CRISPR-ASSOCIATED ENDORIBONUCLEASE CAS2 3"/>
    <property type="match status" value="1"/>
</dbReference>
<dbReference type="InterPro" id="IPR021127">
    <property type="entry name" value="CRISPR_associated_Cas2"/>
</dbReference>
<keyword evidence="6 9" id="KW-0378">Hydrolase</keyword>
<dbReference type="Pfam" id="PF09827">
    <property type="entry name" value="CRISPR_Cas2"/>
    <property type="match status" value="1"/>
</dbReference>
<keyword evidence="3 9" id="KW-0540">Nuclease</keyword>
<feature type="compositionally biased region" description="Basic and acidic residues" evidence="10">
    <location>
        <begin position="1"/>
        <end position="17"/>
    </location>
</feature>
<evidence type="ECO:0000256" key="3">
    <source>
        <dbReference type="ARBA" id="ARBA00022722"/>
    </source>
</evidence>
<dbReference type="GO" id="GO:0046872">
    <property type="term" value="F:metal ion binding"/>
    <property type="evidence" value="ECO:0007669"/>
    <property type="project" value="UniProtKB-UniRule"/>
</dbReference>
<feature type="binding site" evidence="9">
    <location>
        <position position="37"/>
    </location>
    <ligand>
        <name>Mg(2+)</name>
        <dbReference type="ChEBI" id="CHEBI:18420"/>
        <note>catalytic</note>
    </ligand>
</feature>
<evidence type="ECO:0000256" key="6">
    <source>
        <dbReference type="ARBA" id="ARBA00022801"/>
    </source>
</evidence>
<comment type="subunit">
    <text evidence="9">Homodimer, forms a heterotetramer with a Cas1 homodimer.</text>
</comment>
<dbReference type="EC" id="3.1.-.-" evidence="9"/>
<evidence type="ECO:0000256" key="9">
    <source>
        <dbReference type="HAMAP-Rule" id="MF_01471"/>
    </source>
</evidence>
<accession>A0A0K1ECD5</accession>
<evidence type="ECO:0000256" key="8">
    <source>
        <dbReference type="ARBA" id="ARBA00023118"/>
    </source>
</evidence>
<dbReference type="STRING" id="52.CMC5_026600"/>
<evidence type="ECO:0000256" key="2">
    <source>
        <dbReference type="ARBA" id="ARBA00009959"/>
    </source>
</evidence>
<evidence type="ECO:0000256" key="4">
    <source>
        <dbReference type="ARBA" id="ARBA00022723"/>
    </source>
</evidence>
<dbReference type="GO" id="GO:0004521">
    <property type="term" value="F:RNA endonuclease activity"/>
    <property type="evidence" value="ECO:0007669"/>
    <property type="project" value="InterPro"/>
</dbReference>
<dbReference type="KEGG" id="ccro:CMC5_026600"/>
<protein>
    <recommendedName>
        <fullName evidence="9">CRISPR-associated endoribonuclease Cas2</fullName>
        <ecNumber evidence="9">3.1.-.-</ecNumber>
    </recommendedName>
</protein>
<dbReference type="Proteomes" id="UP000067626">
    <property type="component" value="Chromosome"/>
</dbReference>
<keyword evidence="8 9" id="KW-0051">Antiviral defense</keyword>
<dbReference type="NCBIfam" id="TIGR01573">
    <property type="entry name" value="cas2"/>
    <property type="match status" value="1"/>
</dbReference>
<dbReference type="AlphaFoldDB" id="A0A0K1ECD5"/>
<name>A0A0K1ECD5_CHOCO</name>
<dbReference type="GO" id="GO:0043571">
    <property type="term" value="P:maintenance of CRISPR repeat elements"/>
    <property type="evidence" value="ECO:0007669"/>
    <property type="project" value="UniProtKB-UniRule"/>
</dbReference>
<organism evidence="11 12">
    <name type="scientific">Chondromyces crocatus</name>
    <dbReference type="NCBI Taxonomy" id="52"/>
    <lineage>
        <taxon>Bacteria</taxon>
        <taxon>Pseudomonadati</taxon>
        <taxon>Myxococcota</taxon>
        <taxon>Polyangia</taxon>
        <taxon>Polyangiales</taxon>
        <taxon>Polyangiaceae</taxon>
        <taxon>Chondromyces</taxon>
    </lineage>
</organism>
<comment type="function">
    <text evidence="9">CRISPR (clustered regularly interspaced short palindromic repeat), is an adaptive immune system that provides protection against mobile genetic elements (viruses, transposable elements and conjugative plasmids). CRISPR clusters contain sequences complementary to antecedent mobile elements and target invading nucleic acids. CRISPR clusters are transcribed and processed into CRISPR RNA (crRNA). Functions as a ssRNA-specific endoribonuclease. Involved in the integration of spacer DNA into the CRISPR cassette.</text>
</comment>
<keyword evidence="4 9" id="KW-0479">Metal-binding</keyword>
<comment type="similarity">
    <text evidence="2 9">Belongs to the CRISPR-associated endoribonuclease Cas2 protein family.</text>
</comment>
<dbReference type="EMBL" id="CP012159">
    <property type="protein sequence ID" value="AKT38514.1"/>
    <property type="molecule type" value="Genomic_DNA"/>
</dbReference>
<dbReference type="InterPro" id="IPR019199">
    <property type="entry name" value="Virulence_VapD/CRISPR_Cas2"/>
</dbReference>
<keyword evidence="7 9" id="KW-0460">Magnesium</keyword>
<proteinExistence type="inferred from homology"/>
<dbReference type="PANTHER" id="PTHR34405">
    <property type="entry name" value="CRISPR-ASSOCIATED ENDORIBONUCLEASE CAS2"/>
    <property type="match status" value="1"/>
</dbReference>
<keyword evidence="5 9" id="KW-0255">Endonuclease</keyword>
<dbReference type="OrthoDB" id="9798176at2"/>
<reference evidence="11 12" key="1">
    <citation type="submission" date="2015-07" db="EMBL/GenBank/DDBJ databases">
        <title>Genome analysis of myxobacterium Chondromyces crocatus Cm c5 reveals a high potential for natural compound synthesis and the genetic basis for the loss of fruiting body formation.</title>
        <authorList>
            <person name="Zaburannyi N."/>
            <person name="Bunk B."/>
            <person name="Maier J."/>
            <person name="Overmann J."/>
            <person name="Mueller R."/>
        </authorList>
    </citation>
    <scope>NUCLEOTIDE SEQUENCE [LARGE SCALE GENOMIC DNA]</scope>
    <source>
        <strain evidence="11 12">Cm c5</strain>
    </source>
</reference>
<evidence type="ECO:0000313" key="11">
    <source>
        <dbReference type="EMBL" id="AKT38514.1"/>
    </source>
</evidence>
<keyword evidence="12" id="KW-1185">Reference proteome</keyword>
<feature type="region of interest" description="Disordered" evidence="10">
    <location>
        <begin position="1"/>
        <end position="27"/>
    </location>
</feature>
<evidence type="ECO:0000313" key="12">
    <source>
        <dbReference type="Proteomes" id="UP000067626"/>
    </source>
</evidence>
<dbReference type="HAMAP" id="MF_01471">
    <property type="entry name" value="Cas2"/>
    <property type="match status" value="1"/>
</dbReference>
<gene>
    <name evidence="9" type="primary">cas2</name>
    <name evidence="11" type="ORF">CMC5_026600</name>
</gene>
<comment type="cofactor">
    <cofactor evidence="1 9">
        <name>Mg(2+)</name>
        <dbReference type="ChEBI" id="CHEBI:18420"/>
    </cofactor>
</comment>